<proteinExistence type="predicted"/>
<reference evidence="2 3" key="1">
    <citation type="submission" date="2016-11" db="EMBL/GenBank/DDBJ databases">
        <authorList>
            <person name="Jaros S."/>
            <person name="Januszkiewicz K."/>
            <person name="Wedrychowicz H."/>
        </authorList>
    </citation>
    <scope>NUCLEOTIDE SEQUENCE [LARGE SCALE GENOMIC DNA]</scope>
    <source>
        <strain evidence="2 3">OK807</strain>
    </source>
</reference>
<dbReference type="InterPro" id="IPR036890">
    <property type="entry name" value="HATPase_C_sf"/>
</dbReference>
<protein>
    <recommendedName>
        <fullName evidence="4">Histidine kinase/HSP90-like ATPase domain-containing protein</fullName>
    </recommendedName>
</protein>
<dbReference type="Proteomes" id="UP000181909">
    <property type="component" value="Unassembled WGS sequence"/>
</dbReference>
<dbReference type="STRING" id="1893.SAMN02787144_100479"/>
<evidence type="ECO:0000256" key="1">
    <source>
        <dbReference type="SAM" id="MobiDB-lite"/>
    </source>
</evidence>
<dbReference type="EMBL" id="FPJO01000004">
    <property type="protein sequence ID" value="SFX56309.1"/>
    <property type="molecule type" value="Genomic_DNA"/>
</dbReference>
<gene>
    <name evidence="2" type="ORF">SAMN02787144_100479</name>
</gene>
<evidence type="ECO:0000313" key="3">
    <source>
        <dbReference type="Proteomes" id="UP000181909"/>
    </source>
</evidence>
<accession>A0A1K1Y4P9</accession>
<name>A0A1K1Y4P9_STRAR</name>
<dbReference type="Gene3D" id="3.30.565.10">
    <property type="entry name" value="Histidine kinase-like ATPase, C-terminal domain"/>
    <property type="match status" value="1"/>
</dbReference>
<organism evidence="2 3">
    <name type="scientific">Streptomyces atratus</name>
    <dbReference type="NCBI Taxonomy" id="1893"/>
    <lineage>
        <taxon>Bacteria</taxon>
        <taxon>Bacillati</taxon>
        <taxon>Actinomycetota</taxon>
        <taxon>Actinomycetes</taxon>
        <taxon>Kitasatosporales</taxon>
        <taxon>Streptomycetaceae</taxon>
        <taxon>Streptomyces</taxon>
    </lineage>
</organism>
<dbReference type="CDD" id="cd16936">
    <property type="entry name" value="HATPase_RsbW-like"/>
    <property type="match status" value="1"/>
</dbReference>
<feature type="region of interest" description="Disordered" evidence="1">
    <location>
        <begin position="1"/>
        <end position="49"/>
    </location>
</feature>
<dbReference type="AlphaFoldDB" id="A0A1K1Y4P9"/>
<evidence type="ECO:0000313" key="2">
    <source>
        <dbReference type="EMBL" id="SFX56309.1"/>
    </source>
</evidence>
<evidence type="ECO:0008006" key="4">
    <source>
        <dbReference type="Google" id="ProtNLM"/>
    </source>
</evidence>
<sequence length="124" mass="13228">MIPEPFGEPRTKYGSRARGTRVALAPEAHRAGSGSPVRCPSNGGVRAVRHGTPPLRLILDRTLTCEVHDSSPIAPHLHHARTIDEGGRGLFIVSRLAAHGGTRYSTDGKTLWTEQELGSATDGS</sequence>